<dbReference type="InterPro" id="IPR028883">
    <property type="entry name" value="tRNA_aden_deaminase"/>
</dbReference>
<feature type="domain" description="CMP/dCMP-type deaminase" evidence="9">
    <location>
        <begin position="1"/>
        <end position="133"/>
    </location>
</feature>
<comment type="caution">
    <text evidence="10">The sequence shown here is derived from an EMBL/GenBank/DDBJ whole genome shotgun (WGS) entry which is preliminary data.</text>
</comment>
<evidence type="ECO:0000256" key="6">
    <source>
        <dbReference type="ARBA" id="ARBA00022833"/>
    </source>
</evidence>
<dbReference type="InterPro" id="IPR002125">
    <property type="entry name" value="CMP_dCMP_dom"/>
</dbReference>
<feature type="active site" description="Proton donor" evidence="8">
    <location>
        <position position="59"/>
    </location>
</feature>
<evidence type="ECO:0000256" key="2">
    <source>
        <dbReference type="ARBA" id="ARBA00011738"/>
    </source>
</evidence>
<dbReference type="GO" id="GO:0052717">
    <property type="term" value="F:tRNA-specific adenosine-34 deaminase activity"/>
    <property type="evidence" value="ECO:0007669"/>
    <property type="project" value="UniProtKB-UniRule"/>
</dbReference>
<evidence type="ECO:0000256" key="3">
    <source>
        <dbReference type="ARBA" id="ARBA00022694"/>
    </source>
</evidence>
<proteinExistence type="inferred from homology"/>
<reference evidence="10 11" key="1">
    <citation type="submission" date="2020-08" db="EMBL/GenBank/DDBJ databases">
        <title>Winkia gen. nov., sp. nov., isolated from faeces of the Anser albifrons in China.</title>
        <authorList>
            <person name="Liu Q."/>
        </authorList>
    </citation>
    <scope>NUCLEOTIDE SEQUENCE [LARGE SCALE GENOMIC DNA]</scope>
    <source>
        <strain evidence="10 11">C62</strain>
    </source>
</reference>
<dbReference type="InterPro" id="IPR016192">
    <property type="entry name" value="APOBEC/CMP_deaminase_Zn-bd"/>
</dbReference>
<keyword evidence="5 8" id="KW-0378">Hydrolase</keyword>
<dbReference type="Proteomes" id="UP000627538">
    <property type="component" value="Unassembled WGS sequence"/>
</dbReference>
<sequence length="155" mass="16613">MDRALECARTAAQTDDVPVGALVVANADLAGDPARITPLGIGVNRREDAACPDPTAHAEVLAIRQAARALGRWRLHDTTLIVTLEPCLMCAGTILAARIPRIVFGAWDPKAGACGSTRDVVRDPRLNHTVEVFGGVREDAAARLLTDFFARHRRG</sequence>
<dbReference type="SUPFAM" id="SSF53927">
    <property type="entry name" value="Cytidine deaminase-like"/>
    <property type="match status" value="1"/>
</dbReference>
<dbReference type="CDD" id="cd01285">
    <property type="entry name" value="nucleoside_deaminase"/>
    <property type="match status" value="1"/>
</dbReference>
<keyword evidence="4 8" id="KW-0479">Metal-binding</keyword>
<accession>A0A8I0G7U2</accession>
<comment type="cofactor">
    <cofactor evidence="8">
        <name>Zn(2+)</name>
        <dbReference type="ChEBI" id="CHEBI:29105"/>
    </cofactor>
    <text evidence="8">Binds 1 zinc ion per subunit.</text>
</comment>
<evidence type="ECO:0000256" key="5">
    <source>
        <dbReference type="ARBA" id="ARBA00022801"/>
    </source>
</evidence>
<comment type="function">
    <text evidence="8">Catalyzes the deamination of adenosine to inosine at the wobble position 34 of tRNA(Arg2).</text>
</comment>
<keyword evidence="3 8" id="KW-0819">tRNA processing</keyword>
<dbReference type="GO" id="GO:0002100">
    <property type="term" value="P:tRNA wobble adenosine to inosine editing"/>
    <property type="evidence" value="ECO:0007669"/>
    <property type="project" value="UniProtKB-UniRule"/>
</dbReference>
<feature type="binding site" evidence="8">
    <location>
        <position position="87"/>
    </location>
    <ligand>
        <name>Zn(2+)</name>
        <dbReference type="ChEBI" id="CHEBI:29105"/>
        <note>catalytic</note>
    </ligand>
</feature>
<dbReference type="AlphaFoldDB" id="A0A8I0G7U2"/>
<dbReference type="InterPro" id="IPR016193">
    <property type="entry name" value="Cytidine_deaminase-like"/>
</dbReference>
<dbReference type="PROSITE" id="PS00903">
    <property type="entry name" value="CYT_DCMP_DEAMINASES_1"/>
    <property type="match status" value="1"/>
</dbReference>
<evidence type="ECO:0000256" key="7">
    <source>
        <dbReference type="ARBA" id="ARBA00048045"/>
    </source>
</evidence>
<name>A0A8I0G7U2_9ACTO</name>
<dbReference type="EC" id="3.5.4.33" evidence="8"/>
<dbReference type="PANTHER" id="PTHR11079:SF202">
    <property type="entry name" value="TRNA-SPECIFIC ADENOSINE DEAMINASE"/>
    <property type="match status" value="1"/>
</dbReference>
<protein>
    <recommendedName>
        <fullName evidence="8">tRNA-specific adenosine deaminase</fullName>
        <ecNumber evidence="8">3.5.4.33</ecNumber>
    </recommendedName>
</protein>
<keyword evidence="6 8" id="KW-0862">Zinc</keyword>
<evidence type="ECO:0000256" key="1">
    <source>
        <dbReference type="ARBA" id="ARBA00010669"/>
    </source>
</evidence>
<dbReference type="Pfam" id="PF14437">
    <property type="entry name" value="MafB19-deam"/>
    <property type="match status" value="1"/>
</dbReference>
<dbReference type="EMBL" id="JACRUO010000001">
    <property type="protein sequence ID" value="MBD3689475.1"/>
    <property type="molecule type" value="Genomic_DNA"/>
</dbReference>
<organism evidence="10 11">
    <name type="scientific">Nanchangia anserum</name>
    <dbReference type="NCBI Taxonomy" id="2692125"/>
    <lineage>
        <taxon>Bacteria</taxon>
        <taxon>Bacillati</taxon>
        <taxon>Actinomycetota</taxon>
        <taxon>Actinomycetes</taxon>
        <taxon>Actinomycetales</taxon>
        <taxon>Actinomycetaceae</taxon>
        <taxon>Nanchangia</taxon>
    </lineage>
</organism>
<dbReference type="InterPro" id="IPR058535">
    <property type="entry name" value="MafB19-deam"/>
</dbReference>
<dbReference type="Gene3D" id="3.40.140.10">
    <property type="entry name" value="Cytidine Deaminase, domain 2"/>
    <property type="match status" value="1"/>
</dbReference>
<feature type="binding site" evidence="8">
    <location>
        <position position="57"/>
    </location>
    <ligand>
        <name>Zn(2+)</name>
        <dbReference type="ChEBI" id="CHEBI:29105"/>
        <note>catalytic</note>
    </ligand>
</feature>
<comment type="similarity">
    <text evidence="1">Belongs to the cytidine and deoxycytidylate deaminase family. ADAT2 subfamily.</text>
</comment>
<dbReference type="PANTHER" id="PTHR11079">
    <property type="entry name" value="CYTOSINE DEAMINASE FAMILY MEMBER"/>
    <property type="match status" value="1"/>
</dbReference>
<dbReference type="GO" id="GO:0008270">
    <property type="term" value="F:zinc ion binding"/>
    <property type="evidence" value="ECO:0007669"/>
    <property type="project" value="UniProtKB-UniRule"/>
</dbReference>
<evidence type="ECO:0000256" key="4">
    <source>
        <dbReference type="ARBA" id="ARBA00022723"/>
    </source>
</evidence>
<gene>
    <name evidence="8" type="primary">tadA</name>
    <name evidence="10" type="ORF">H8R10_04420</name>
</gene>
<dbReference type="HAMAP" id="MF_00972">
    <property type="entry name" value="tRNA_aden_deaminase"/>
    <property type="match status" value="1"/>
</dbReference>
<evidence type="ECO:0000313" key="10">
    <source>
        <dbReference type="EMBL" id="MBD3689475.1"/>
    </source>
</evidence>
<keyword evidence="11" id="KW-1185">Reference proteome</keyword>
<dbReference type="PROSITE" id="PS51747">
    <property type="entry name" value="CYT_DCMP_DEAMINASES_2"/>
    <property type="match status" value="1"/>
</dbReference>
<evidence type="ECO:0000259" key="9">
    <source>
        <dbReference type="PROSITE" id="PS51747"/>
    </source>
</evidence>
<evidence type="ECO:0000313" key="11">
    <source>
        <dbReference type="Proteomes" id="UP000627538"/>
    </source>
</evidence>
<feature type="binding site" evidence="8">
    <location>
        <position position="90"/>
    </location>
    <ligand>
        <name>Zn(2+)</name>
        <dbReference type="ChEBI" id="CHEBI:29105"/>
        <note>catalytic</note>
    </ligand>
</feature>
<comment type="catalytic activity">
    <reaction evidence="7 8">
        <text>adenosine(34) in tRNA + H2O + H(+) = inosine(34) in tRNA + NH4(+)</text>
        <dbReference type="Rhea" id="RHEA:43168"/>
        <dbReference type="Rhea" id="RHEA-COMP:10373"/>
        <dbReference type="Rhea" id="RHEA-COMP:10374"/>
        <dbReference type="ChEBI" id="CHEBI:15377"/>
        <dbReference type="ChEBI" id="CHEBI:15378"/>
        <dbReference type="ChEBI" id="CHEBI:28938"/>
        <dbReference type="ChEBI" id="CHEBI:74411"/>
        <dbReference type="ChEBI" id="CHEBI:82852"/>
        <dbReference type="EC" id="3.5.4.33"/>
    </reaction>
</comment>
<evidence type="ECO:0000256" key="8">
    <source>
        <dbReference type="HAMAP-Rule" id="MF_00972"/>
    </source>
</evidence>
<comment type="subunit">
    <text evidence="2 8">Homodimer.</text>
</comment>